<dbReference type="Pfam" id="PF00270">
    <property type="entry name" value="DEAD"/>
    <property type="match status" value="1"/>
</dbReference>
<dbReference type="Proteomes" id="UP000070544">
    <property type="component" value="Unassembled WGS sequence"/>
</dbReference>
<evidence type="ECO:0000256" key="7">
    <source>
        <dbReference type="ARBA" id="ARBA00022806"/>
    </source>
</evidence>
<dbReference type="InterPro" id="IPR014014">
    <property type="entry name" value="RNA_helicase_DEAD_Q_motif"/>
</dbReference>
<evidence type="ECO:0000256" key="15">
    <source>
        <dbReference type="SAM" id="MobiDB-lite"/>
    </source>
</evidence>
<name>A0A139AIK9_GONPJ</name>
<dbReference type="Pfam" id="PF00271">
    <property type="entry name" value="Helicase_C"/>
    <property type="match status" value="1"/>
</dbReference>
<dbReference type="InterPro" id="IPR050079">
    <property type="entry name" value="DEAD_box_RNA_helicase"/>
</dbReference>
<feature type="region of interest" description="Disordered" evidence="15">
    <location>
        <begin position="1"/>
        <end position="28"/>
    </location>
</feature>
<feature type="region of interest" description="Disordered" evidence="15">
    <location>
        <begin position="298"/>
        <end position="327"/>
    </location>
</feature>
<evidence type="ECO:0000259" key="18">
    <source>
        <dbReference type="PROSITE" id="PS51195"/>
    </source>
</evidence>
<evidence type="ECO:0000259" key="17">
    <source>
        <dbReference type="PROSITE" id="PS51194"/>
    </source>
</evidence>
<evidence type="ECO:0000256" key="4">
    <source>
        <dbReference type="ARBA" id="ARBA00022552"/>
    </source>
</evidence>
<dbReference type="InterPro" id="IPR027417">
    <property type="entry name" value="P-loop_NTPase"/>
</dbReference>
<dbReference type="EC" id="3.6.4.13" evidence="2"/>
<dbReference type="SMART" id="SM01178">
    <property type="entry name" value="DUF4217"/>
    <property type="match status" value="1"/>
</dbReference>
<dbReference type="SUPFAM" id="SSF52540">
    <property type="entry name" value="P-loop containing nucleoside triphosphate hydrolases"/>
    <property type="match status" value="2"/>
</dbReference>
<evidence type="ECO:0000256" key="2">
    <source>
        <dbReference type="ARBA" id="ARBA00012552"/>
    </source>
</evidence>
<accession>A0A139AIK9</accession>
<comment type="subcellular location">
    <subcellularLocation>
        <location evidence="1">Nucleus</location>
        <location evidence="1">Nucleolus</location>
    </subcellularLocation>
</comment>
<dbReference type="GO" id="GO:0005524">
    <property type="term" value="F:ATP binding"/>
    <property type="evidence" value="ECO:0007669"/>
    <property type="project" value="UniProtKB-KW"/>
</dbReference>
<feature type="short sequence motif" description="Q motif" evidence="13">
    <location>
        <begin position="33"/>
        <end position="61"/>
    </location>
</feature>
<dbReference type="OMA" id="AYKEHEC"/>
<keyword evidence="7 14" id="KW-0347">Helicase</keyword>
<dbReference type="CDD" id="cd18787">
    <property type="entry name" value="SF2_C_DEAD"/>
    <property type="match status" value="1"/>
</dbReference>
<dbReference type="STRING" id="1344416.A0A139AIK9"/>
<evidence type="ECO:0000256" key="3">
    <source>
        <dbReference type="ARBA" id="ARBA00022517"/>
    </source>
</evidence>
<dbReference type="SMART" id="SM00490">
    <property type="entry name" value="HELICc"/>
    <property type="match status" value="1"/>
</dbReference>
<keyword evidence="20" id="KW-1185">Reference proteome</keyword>
<evidence type="ECO:0000313" key="19">
    <source>
        <dbReference type="EMBL" id="KXS16263.1"/>
    </source>
</evidence>
<dbReference type="PANTHER" id="PTHR47959">
    <property type="entry name" value="ATP-DEPENDENT RNA HELICASE RHLE-RELATED"/>
    <property type="match status" value="1"/>
</dbReference>
<dbReference type="CDD" id="cd17960">
    <property type="entry name" value="DEADc_DDX55"/>
    <property type="match status" value="1"/>
</dbReference>
<evidence type="ECO:0000256" key="1">
    <source>
        <dbReference type="ARBA" id="ARBA00004604"/>
    </source>
</evidence>
<keyword evidence="9" id="KW-0694">RNA-binding</keyword>
<dbReference type="InterPro" id="IPR000629">
    <property type="entry name" value="RNA-helicase_DEAD-box_CS"/>
</dbReference>
<dbReference type="Pfam" id="PF23681">
    <property type="entry name" value="CTT_SPB4"/>
    <property type="match status" value="1"/>
</dbReference>
<feature type="domain" description="Helicase C-terminal" evidence="17">
    <location>
        <begin position="305"/>
        <end position="469"/>
    </location>
</feature>
<dbReference type="PROSITE" id="PS00039">
    <property type="entry name" value="DEAD_ATP_HELICASE"/>
    <property type="match status" value="1"/>
</dbReference>
<dbReference type="InterPro" id="IPR014001">
    <property type="entry name" value="Helicase_ATP-bd"/>
</dbReference>
<gene>
    <name evidence="19" type="ORF">M427DRAFT_154606</name>
</gene>
<evidence type="ECO:0000313" key="20">
    <source>
        <dbReference type="Proteomes" id="UP000070544"/>
    </source>
</evidence>
<dbReference type="InterPro" id="IPR001650">
    <property type="entry name" value="Helicase_C-like"/>
</dbReference>
<feature type="compositionally biased region" description="Basic residues" evidence="15">
    <location>
        <begin position="609"/>
        <end position="622"/>
    </location>
</feature>
<dbReference type="InterPro" id="IPR011545">
    <property type="entry name" value="DEAD/DEAH_box_helicase_dom"/>
</dbReference>
<dbReference type="GO" id="GO:0006364">
    <property type="term" value="P:rRNA processing"/>
    <property type="evidence" value="ECO:0007669"/>
    <property type="project" value="UniProtKB-KW"/>
</dbReference>
<dbReference type="InterPro" id="IPR025313">
    <property type="entry name" value="SPB4-like_CTE"/>
</dbReference>
<keyword evidence="8 14" id="KW-0067">ATP-binding</keyword>
<evidence type="ECO:0000256" key="9">
    <source>
        <dbReference type="ARBA" id="ARBA00022884"/>
    </source>
</evidence>
<feature type="domain" description="DEAD-box RNA helicase Q" evidence="18">
    <location>
        <begin position="33"/>
        <end position="61"/>
    </location>
</feature>
<proteinExistence type="inferred from homology"/>
<dbReference type="SMART" id="SM00487">
    <property type="entry name" value="DEXDc"/>
    <property type="match status" value="1"/>
</dbReference>
<dbReference type="GO" id="GO:0003724">
    <property type="term" value="F:RNA helicase activity"/>
    <property type="evidence" value="ECO:0007669"/>
    <property type="project" value="UniProtKB-EC"/>
</dbReference>
<protein>
    <recommendedName>
        <fullName evidence="2">RNA helicase</fullName>
        <ecNumber evidence="2">3.6.4.13</ecNumber>
    </recommendedName>
</protein>
<evidence type="ECO:0000256" key="6">
    <source>
        <dbReference type="ARBA" id="ARBA00022801"/>
    </source>
</evidence>
<dbReference type="EMBL" id="KQ965754">
    <property type="protein sequence ID" value="KXS16263.1"/>
    <property type="molecule type" value="Genomic_DNA"/>
</dbReference>
<keyword evidence="5 14" id="KW-0547">Nucleotide-binding</keyword>
<dbReference type="PROSITE" id="PS51194">
    <property type="entry name" value="HELICASE_CTER"/>
    <property type="match status" value="1"/>
</dbReference>
<comment type="catalytic activity">
    <reaction evidence="12">
        <text>ATP + H2O = ADP + phosphate + H(+)</text>
        <dbReference type="Rhea" id="RHEA:13065"/>
        <dbReference type="ChEBI" id="CHEBI:15377"/>
        <dbReference type="ChEBI" id="CHEBI:15378"/>
        <dbReference type="ChEBI" id="CHEBI:30616"/>
        <dbReference type="ChEBI" id="CHEBI:43474"/>
        <dbReference type="ChEBI" id="CHEBI:456216"/>
        <dbReference type="EC" id="3.6.4.13"/>
    </reaction>
</comment>
<evidence type="ECO:0000256" key="8">
    <source>
        <dbReference type="ARBA" id="ARBA00022840"/>
    </source>
</evidence>
<dbReference type="GO" id="GO:0003723">
    <property type="term" value="F:RNA binding"/>
    <property type="evidence" value="ECO:0007669"/>
    <property type="project" value="UniProtKB-KW"/>
</dbReference>
<feature type="compositionally biased region" description="Basic and acidic residues" evidence="15">
    <location>
        <begin position="559"/>
        <end position="571"/>
    </location>
</feature>
<keyword evidence="10" id="KW-0175">Coiled coil</keyword>
<dbReference type="GO" id="GO:0005730">
    <property type="term" value="C:nucleolus"/>
    <property type="evidence" value="ECO:0007669"/>
    <property type="project" value="UniProtKB-SubCell"/>
</dbReference>
<sequence length="695" mass="76504">MKRPREESTSKKSVHHGPDAKRARVAESGEWTEFKDPCGLSQPVLETLALLGFTQMTPVQAATIPLFLKRKDVIVEAVTGSGKTLAFVVPILEMLLRREQPLSRNEVGAIIISPTRELASQTFTVLTPFLRHLESHENLPKLTSFLLTGGHRPVDQDLALLREEGTNIIVATPGRLDDILERNGKNEILKLGELEVLVMDEADRLLSLGFSSTLAKILARLPKQRRTGLFSATVTDALTELSRTGLRNPARVVVKVADAQGERKTPAELDVMWVRAEHADRMAAVVRWLSEGCISEWEDQQQDGTTDETSVTSPTSPPPPPPPPQKSILYLSTCAHVDFLRHVLAKVPQLSSFSLHFLHGRMPHSGRTRTLSQFTLAPAPALLVATDVAARGLDIPSVDAVAQLDPPMDPAQFAHRCGRAGRQGRQGRAAVFLAEAEDAYSEFLGVRKVPVRRVCFQPSSFAKLRDELGGIFARVATTDRAVHEAGQRAFVAWCRAYSEHQLSYIFRLKDVEVVDMAKAWGLLKFPKMSGLPMKSSGSFQPPFSNLRLSSLAYGDPVREKARQKKLEERTKASVASASAVSSSGCTGKPSAKNAHPKPGGAWSLQKERKERRKERREKKGRKREAIAKARANGGDGKTKGRATSESKDDGSSGDENEWEELQREEREAKKAKRAKKEKLVTEDGDDSDSSIGELS</sequence>
<dbReference type="PROSITE" id="PS51192">
    <property type="entry name" value="HELICASE_ATP_BIND_1"/>
    <property type="match status" value="1"/>
</dbReference>
<organism evidence="19 20">
    <name type="scientific">Gonapodya prolifera (strain JEL478)</name>
    <name type="common">Monoblepharis prolifera</name>
    <dbReference type="NCBI Taxonomy" id="1344416"/>
    <lineage>
        <taxon>Eukaryota</taxon>
        <taxon>Fungi</taxon>
        <taxon>Fungi incertae sedis</taxon>
        <taxon>Chytridiomycota</taxon>
        <taxon>Chytridiomycota incertae sedis</taxon>
        <taxon>Monoblepharidomycetes</taxon>
        <taxon>Monoblepharidales</taxon>
        <taxon>Gonapodyaceae</taxon>
        <taxon>Gonapodya</taxon>
    </lineage>
</organism>
<dbReference type="GO" id="GO:0005829">
    <property type="term" value="C:cytosol"/>
    <property type="evidence" value="ECO:0007669"/>
    <property type="project" value="TreeGrafter"/>
</dbReference>
<feature type="region of interest" description="Disordered" evidence="15">
    <location>
        <begin position="559"/>
        <end position="695"/>
    </location>
</feature>
<dbReference type="Gene3D" id="3.40.50.300">
    <property type="entry name" value="P-loop containing nucleotide triphosphate hydrolases"/>
    <property type="match status" value="2"/>
</dbReference>
<evidence type="ECO:0000259" key="16">
    <source>
        <dbReference type="PROSITE" id="PS51192"/>
    </source>
</evidence>
<dbReference type="OrthoDB" id="7396459at2759"/>
<keyword evidence="6 14" id="KW-0378">Hydrolase</keyword>
<evidence type="ECO:0000256" key="5">
    <source>
        <dbReference type="ARBA" id="ARBA00022741"/>
    </source>
</evidence>
<feature type="compositionally biased region" description="Pro residues" evidence="15">
    <location>
        <begin position="315"/>
        <end position="325"/>
    </location>
</feature>
<dbReference type="InterPro" id="IPR056330">
    <property type="entry name" value="CTT_SPB4"/>
</dbReference>
<comment type="similarity">
    <text evidence="11">Belongs to the DEAD box helicase family. DDX55/SPB4 subfamily.</text>
</comment>
<keyword evidence="4" id="KW-0698">rRNA processing</keyword>
<evidence type="ECO:0000256" key="12">
    <source>
        <dbReference type="ARBA" id="ARBA00047984"/>
    </source>
</evidence>
<evidence type="ECO:0000256" key="10">
    <source>
        <dbReference type="ARBA" id="ARBA00023054"/>
    </source>
</evidence>
<feature type="compositionally biased region" description="Low complexity" evidence="15">
    <location>
        <begin position="572"/>
        <end position="583"/>
    </location>
</feature>
<dbReference type="AlphaFoldDB" id="A0A139AIK9"/>
<dbReference type="GO" id="GO:0016887">
    <property type="term" value="F:ATP hydrolysis activity"/>
    <property type="evidence" value="ECO:0007669"/>
    <property type="project" value="RHEA"/>
</dbReference>
<dbReference type="PROSITE" id="PS51195">
    <property type="entry name" value="Q_MOTIF"/>
    <property type="match status" value="1"/>
</dbReference>
<keyword evidence="3" id="KW-0690">Ribosome biogenesis</keyword>
<feature type="compositionally biased region" description="Basic and acidic residues" evidence="15">
    <location>
        <begin position="636"/>
        <end position="650"/>
    </location>
</feature>
<dbReference type="PANTHER" id="PTHR47959:SF1">
    <property type="entry name" value="ATP-DEPENDENT RNA HELICASE DBPA"/>
    <property type="match status" value="1"/>
</dbReference>
<evidence type="ECO:0000256" key="13">
    <source>
        <dbReference type="PROSITE-ProRule" id="PRU00552"/>
    </source>
</evidence>
<evidence type="ECO:0000256" key="14">
    <source>
        <dbReference type="RuleBase" id="RU000492"/>
    </source>
</evidence>
<reference evidence="19 20" key="1">
    <citation type="journal article" date="2015" name="Genome Biol. Evol.">
        <title>Phylogenomic analyses indicate that early fungi evolved digesting cell walls of algal ancestors of land plants.</title>
        <authorList>
            <person name="Chang Y."/>
            <person name="Wang S."/>
            <person name="Sekimoto S."/>
            <person name="Aerts A.L."/>
            <person name="Choi C."/>
            <person name="Clum A."/>
            <person name="LaButti K.M."/>
            <person name="Lindquist E.A."/>
            <person name="Yee Ngan C."/>
            <person name="Ohm R.A."/>
            <person name="Salamov A.A."/>
            <person name="Grigoriev I.V."/>
            <person name="Spatafora J.W."/>
            <person name="Berbee M.L."/>
        </authorList>
    </citation>
    <scope>NUCLEOTIDE SEQUENCE [LARGE SCALE GENOMIC DNA]</scope>
    <source>
        <strain evidence="19 20">JEL478</strain>
    </source>
</reference>
<dbReference type="Pfam" id="PF13959">
    <property type="entry name" value="CTE_SPB4"/>
    <property type="match status" value="1"/>
</dbReference>
<evidence type="ECO:0000256" key="11">
    <source>
        <dbReference type="ARBA" id="ARBA00038002"/>
    </source>
</evidence>
<feature type="domain" description="Helicase ATP-binding" evidence="16">
    <location>
        <begin position="64"/>
        <end position="252"/>
    </location>
</feature>